<gene>
    <name evidence="2" type="ORF">SAMN05192573_110142</name>
</gene>
<keyword evidence="1" id="KW-0472">Membrane</keyword>
<keyword evidence="3" id="KW-1185">Reference proteome</keyword>
<accession>A0A1G8D6X0</accession>
<feature type="transmembrane region" description="Helical" evidence="1">
    <location>
        <begin position="16"/>
        <end position="36"/>
    </location>
</feature>
<dbReference type="Proteomes" id="UP000199705">
    <property type="component" value="Unassembled WGS sequence"/>
</dbReference>
<dbReference type="RefSeq" id="WP_091170769.1">
    <property type="nucleotide sequence ID" value="NZ_FNCG01000010.1"/>
</dbReference>
<proteinExistence type="predicted"/>
<dbReference type="InterPro" id="IPR022276">
    <property type="entry name" value="Conjug_transposon_TraK"/>
</dbReference>
<protein>
    <submittedName>
        <fullName evidence="2">Bacteroides conjugative transposon TraK protein</fullName>
    </submittedName>
</protein>
<dbReference type="AlphaFoldDB" id="A0A1G8D6X0"/>
<evidence type="ECO:0000313" key="3">
    <source>
        <dbReference type="Proteomes" id="UP000199705"/>
    </source>
</evidence>
<keyword evidence="1" id="KW-0812">Transmembrane</keyword>
<evidence type="ECO:0000256" key="1">
    <source>
        <dbReference type="SAM" id="Phobius"/>
    </source>
</evidence>
<sequence>MAFTHFKNIDTAFKHVRLFSFLLIAANVLICGFCIYKSYDIVDRAQNRVHILYNGKVLAAFASGRKTNLPVELRDHIKTFHEDFFTLVPDDKQIAVNIDQALYLADNSAKTAYDNLKEAGYFNNLVSANINQQIKVDSIQLDLNHYPYGFTCYATEKLVRSTSTTTRRLITQGKVSDLKTETDNNPHGFLIQQWQILQNNDEQVKANQP</sequence>
<organism evidence="2 3">
    <name type="scientific">Mucilaginibacter gossypii</name>
    <dbReference type="NCBI Taxonomy" id="551996"/>
    <lineage>
        <taxon>Bacteria</taxon>
        <taxon>Pseudomonadati</taxon>
        <taxon>Bacteroidota</taxon>
        <taxon>Sphingobacteriia</taxon>
        <taxon>Sphingobacteriales</taxon>
        <taxon>Sphingobacteriaceae</taxon>
        <taxon>Mucilaginibacter</taxon>
    </lineage>
</organism>
<dbReference type="NCBIfam" id="TIGR03781">
    <property type="entry name" value="Bac_Flav_CT_K"/>
    <property type="match status" value="1"/>
</dbReference>
<keyword evidence="1" id="KW-1133">Transmembrane helix</keyword>
<dbReference type="EMBL" id="FNCG01000010">
    <property type="protein sequence ID" value="SDH53497.1"/>
    <property type="molecule type" value="Genomic_DNA"/>
</dbReference>
<dbReference type="STRING" id="551996.SAMN05192573_110142"/>
<evidence type="ECO:0000313" key="2">
    <source>
        <dbReference type="EMBL" id="SDH53497.1"/>
    </source>
</evidence>
<reference evidence="3" key="1">
    <citation type="submission" date="2016-10" db="EMBL/GenBank/DDBJ databases">
        <authorList>
            <person name="Varghese N."/>
            <person name="Submissions S."/>
        </authorList>
    </citation>
    <scope>NUCLEOTIDE SEQUENCE [LARGE SCALE GENOMIC DNA]</scope>
    <source>
        <strain evidence="3">Gh-67</strain>
    </source>
</reference>
<name>A0A1G8D6X0_9SPHI</name>